<dbReference type="EMBL" id="JAOJ01000002">
    <property type="protein sequence ID" value="EUA70624.1"/>
    <property type="molecule type" value="Genomic_DNA"/>
</dbReference>
<accession>X8DQB8</accession>
<comment type="caution">
    <text evidence="1">The sequence shown here is derived from an EMBL/GenBank/DDBJ whole genome shotgun (WGS) entry which is preliminary data.</text>
</comment>
<name>X8DQB8_9MYCO</name>
<evidence type="ECO:0000313" key="1">
    <source>
        <dbReference type="EMBL" id="EUA70624.1"/>
    </source>
</evidence>
<reference evidence="1 2" key="1">
    <citation type="submission" date="2013-12" db="EMBL/GenBank/DDBJ databases">
        <authorList>
            <person name="Zelazny A."/>
            <person name="Olivier K."/>
            <person name="Holland S."/>
            <person name="Lenaerts A."/>
            <person name="Ordway D."/>
            <person name="DeGroote M.A."/>
            <person name="Parker T."/>
            <person name="Sizemore C."/>
            <person name="Tallon L.J."/>
            <person name="Sadzewicz L.K."/>
            <person name="Sengamalay N."/>
            <person name="Fraser C.M."/>
            <person name="Hine E."/>
            <person name="Shefchek K.A."/>
            <person name="Das S.P."/>
            <person name="Tettelin H."/>
        </authorList>
    </citation>
    <scope>NUCLEOTIDE SEQUENCE [LARGE SCALE GENOMIC DNA]</scope>
    <source>
        <strain evidence="1 2">1513</strain>
    </source>
</reference>
<dbReference type="PATRIC" id="fig|1299321.3.peg.3046"/>
<evidence type="ECO:0000313" key="2">
    <source>
        <dbReference type="Proteomes" id="UP000023351"/>
    </source>
</evidence>
<gene>
    <name evidence="1" type="ORF">I540_3175</name>
</gene>
<protein>
    <submittedName>
        <fullName evidence="1">Uncharacterized protein</fullName>
    </submittedName>
</protein>
<proteinExistence type="predicted"/>
<dbReference type="Proteomes" id="UP000023351">
    <property type="component" value="Unassembled WGS sequence"/>
</dbReference>
<dbReference type="AlphaFoldDB" id="X8DQB8"/>
<sequence length="47" mass="5126">MHEMSRQRRGYVSQVAACPTACDLTDSYVDADGAPESYGCQTPSIQE</sequence>
<organism evidence="1 2">
    <name type="scientific">Mycobacteroides abscessus subsp. bolletii 1513</name>
    <dbReference type="NCBI Taxonomy" id="1299321"/>
    <lineage>
        <taxon>Bacteria</taxon>
        <taxon>Bacillati</taxon>
        <taxon>Actinomycetota</taxon>
        <taxon>Actinomycetes</taxon>
        <taxon>Mycobacteriales</taxon>
        <taxon>Mycobacteriaceae</taxon>
        <taxon>Mycobacteroides</taxon>
        <taxon>Mycobacteroides abscessus</taxon>
    </lineage>
</organism>